<evidence type="ECO:0000259" key="1">
    <source>
        <dbReference type="PROSITE" id="PS50035"/>
    </source>
</evidence>
<feature type="domain" description="PLD phosphodiesterase" evidence="1">
    <location>
        <begin position="191"/>
        <end position="218"/>
    </location>
</feature>
<gene>
    <name evidence="2" type="ORF">CVT26_014221</name>
</gene>
<sequence>MSFLPDKVFELIHSTDTVTAALAAAPNESVDAIAEKLYGKHIKRVPNLKVGEPHPTPADLDRIAECGKFTKRPSDLFLQIYGEVLRTYEFDPLANLVSPPLSASTGVIPLSIISVIPDIMRHYADCIVRAEKEVFFATIVKIMYDRGNIKQVVKPHQIVPVAEYTSDAVKLPHPDEIPNIDLEVCNYHQPILGTFHAKYAVIDRKIAIISSNNTQDRVNMEMMCHVEGPIVEAFYDMALLSWGNAFNPPLPLLNSPPTPPEHYKFGSEHGHIAAKDLDKAKYNAAVALQTKEYPEGIQQAAFDEDDSAEKINNEKGLHQDGNKLAAITKHLNTTLQPDTKATLPEGVDMEDFQPHILHAPHEPFPIAMVNRRPRGAIEYTDVNNPQDMAWLAGLHYAKEKVFIQTPTFNAAAVVEATLAAVRKGIEVTLYVNLGYNDGGEALPFQGGTNEVVIAKMFKDLEPEHKKNLKAFWYTGKDMCRPVNASKKQRNCHIKLMIVDDHIGIMGNGNQDSQSWYHSQEANILIDSASVCKEWADGIRANQNTHIYGRLDEDGIWRDPKDGSTLEDAGSTKGGIGTIAKGLVDAVKRVQGKGGF</sequence>
<proteinExistence type="predicted"/>
<dbReference type="Gene3D" id="3.30.870.10">
    <property type="entry name" value="Endonuclease Chain A"/>
    <property type="match status" value="2"/>
</dbReference>
<dbReference type="EMBL" id="NHYE01005523">
    <property type="protein sequence ID" value="PPQ70902.1"/>
    <property type="molecule type" value="Genomic_DNA"/>
</dbReference>
<comment type="caution">
    <text evidence="2">The sequence shown here is derived from an EMBL/GenBank/DDBJ whole genome shotgun (WGS) entry which is preliminary data.</text>
</comment>
<protein>
    <recommendedName>
        <fullName evidence="1">PLD phosphodiesterase domain-containing protein</fullName>
    </recommendedName>
</protein>
<accession>A0A409VX94</accession>
<organism evidence="2 3">
    <name type="scientific">Gymnopilus dilepis</name>
    <dbReference type="NCBI Taxonomy" id="231916"/>
    <lineage>
        <taxon>Eukaryota</taxon>
        <taxon>Fungi</taxon>
        <taxon>Dikarya</taxon>
        <taxon>Basidiomycota</taxon>
        <taxon>Agaricomycotina</taxon>
        <taxon>Agaricomycetes</taxon>
        <taxon>Agaricomycetidae</taxon>
        <taxon>Agaricales</taxon>
        <taxon>Agaricineae</taxon>
        <taxon>Hymenogastraceae</taxon>
        <taxon>Gymnopilus</taxon>
    </lineage>
</organism>
<dbReference type="PANTHER" id="PTHR21248">
    <property type="entry name" value="CARDIOLIPIN SYNTHASE"/>
    <property type="match status" value="1"/>
</dbReference>
<reference evidence="2 3" key="1">
    <citation type="journal article" date="2018" name="Evol. Lett.">
        <title>Horizontal gene cluster transfer increased hallucinogenic mushroom diversity.</title>
        <authorList>
            <person name="Reynolds H.T."/>
            <person name="Vijayakumar V."/>
            <person name="Gluck-Thaler E."/>
            <person name="Korotkin H.B."/>
            <person name="Matheny P.B."/>
            <person name="Slot J.C."/>
        </authorList>
    </citation>
    <scope>NUCLEOTIDE SEQUENCE [LARGE SCALE GENOMIC DNA]</scope>
    <source>
        <strain evidence="2 3">SRW20</strain>
    </source>
</reference>
<dbReference type="Proteomes" id="UP000284706">
    <property type="component" value="Unassembled WGS sequence"/>
</dbReference>
<dbReference type="CDD" id="cd00138">
    <property type="entry name" value="PLDc_SF"/>
    <property type="match status" value="1"/>
</dbReference>
<dbReference type="InParanoid" id="A0A409VX94"/>
<dbReference type="InterPro" id="IPR001736">
    <property type="entry name" value="PLipase_D/transphosphatidylase"/>
</dbReference>
<dbReference type="PANTHER" id="PTHR21248:SF22">
    <property type="entry name" value="PHOSPHOLIPASE D"/>
    <property type="match status" value="1"/>
</dbReference>
<dbReference type="PROSITE" id="PS50035">
    <property type="entry name" value="PLD"/>
    <property type="match status" value="2"/>
</dbReference>
<name>A0A409VX94_9AGAR</name>
<dbReference type="GO" id="GO:0032049">
    <property type="term" value="P:cardiolipin biosynthetic process"/>
    <property type="evidence" value="ECO:0007669"/>
    <property type="project" value="UniProtKB-ARBA"/>
</dbReference>
<dbReference type="InterPro" id="IPR025202">
    <property type="entry name" value="PLD-like_dom"/>
</dbReference>
<dbReference type="SUPFAM" id="SSF56024">
    <property type="entry name" value="Phospholipase D/nuclease"/>
    <property type="match status" value="2"/>
</dbReference>
<dbReference type="Pfam" id="PF13091">
    <property type="entry name" value="PLDc_2"/>
    <property type="match status" value="1"/>
</dbReference>
<feature type="domain" description="PLD phosphodiesterase" evidence="1">
    <location>
        <begin position="492"/>
        <end position="514"/>
    </location>
</feature>
<dbReference type="GO" id="GO:0030572">
    <property type="term" value="F:phosphatidyltransferase activity"/>
    <property type="evidence" value="ECO:0007669"/>
    <property type="project" value="UniProtKB-ARBA"/>
</dbReference>
<keyword evidence="3" id="KW-1185">Reference proteome</keyword>
<evidence type="ECO:0000313" key="3">
    <source>
        <dbReference type="Proteomes" id="UP000284706"/>
    </source>
</evidence>
<dbReference type="AlphaFoldDB" id="A0A409VX94"/>
<evidence type="ECO:0000313" key="2">
    <source>
        <dbReference type="EMBL" id="PPQ70902.1"/>
    </source>
</evidence>
<dbReference type="OrthoDB" id="9997422at2759"/>
<dbReference type="STRING" id="231916.A0A409VX94"/>